<keyword evidence="4" id="KW-1185">Reference proteome</keyword>
<keyword evidence="1" id="KW-0560">Oxidoreductase</keyword>
<evidence type="ECO:0000259" key="2">
    <source>
        <dbReference type="Pfam" id="PF03807"/>
    </source>
</evidence>
<keyword evidence="3" id="KW-0238">DNA-binding</keyword>
<reference evidence="4" key="1">
    <citation type="journal article" date="2019" name="Int. J. Syst. Evol. Microbiol.">
        <title>The Global Catalogue of Microorganisms (GCM) 10K type strain sequencing project: providing services to taxonomists for standard genome sequencing and annotation.</title>
        <authorList>
            <consortium name="The Broad Institute Genomics Platform"/>
            <consortium name="The Broad Institute Genome Sequencing Center for Infectious Disease"/>
            <person name="Wu L."/>
            <person name="Ma J."/>
        </authorList>
    </citation>
    <scope>NUCLEOTIDE SEQUENCE [LARGE SCALE GENOMIC DNA]</scope>
    <source>
        <strain evidence="4">KCTC 32239</strain>
    </source>
</reference>
<comment type="caution">
    <text evidence="3">The sequence shown here is derived from an EMBL/GenBank/DDBJ whole genome shotgun (WGS) entry which is preliminary data.</text>
</comment>
<organism evidence="3 4">
    <name type="scientific">Cellvibrio zantedeschiae</name>
    <dbReference type="NCBI Taxonomy" id="1237077"/>
    <lineage>
        <taxon>Bacteria</taxon>
        <taxon>Pseudomonadati</taxon>
        <taxon>Pseudomonadota</taxon>
        <taxon>Gammaproteobacteria</taxon>
        <taxon>Cellvibrionales</taxon>
        <taxon>Cellvibrionaceae</taxon>
        <taxon>Cellvibrio</taxon>
    </lineage>
</organism>
<name>A0ABQ3B412_9GAMM</name>
<accession>A0ABQ3B412</accession>
<dbReference type="Pfam" id="PF03807">
    <property type="entry name" value="F420_oxidored"/>
    <property type="match status" value="1"/>
</dbReference>
<evidence type="ECO:0000313" key="3">
    <source>
        <dbReference type="EMBL" id="GGY78712.1"/>
    </source>
</evidence>
<dbReference type="RefSeq" id="WP_189418984.1">
    <property type="nucleotide sequence ID" value="NZ_BMYZ01000002.1"/>
</dbReference>
<dbReference type="GO" id="GO:0003677">
    <property type="term" value="F:DNA binding"/>
    <property type="evidence" value="ECO:0007669"/>
    <property type="project" value="UniProtKB-KW"/>
</dbReference>
<sequence length="211" mass="22315">MKVGILGSGDVAKSLAKGFIKHGHQVAFGTRDTGKLSEFIAAHPTAKALSANDAADFGDLLVLSVKGDVAETVLAGVQHQLSGKVVIDTTNPISDAPPVKGVLQFFTGPNDSLGERLQARFPQARIVKAFNSVGSGLMVDPQFADGKPTMFVAGNDTAAKADVGEILNQFGWEVADMGAIEASRALEPLCQLWCIPGFINNQWSHAFRLLK</sequence>
<dbReference type="Proteomes" id="UP000619761">
    <property type="component" value="Unassembled WGS sequence"/>
</dbReference>
<feature type="domain" description="Pyrroline-5-carboxylate reductase catalytic N-terminal" evidence="2">
    <location>
        <begin position="2"/>
        <end position="92"/>
    </location>
</feature>
<evidence type="ECO:0000313" key="4">
    <source>
        <dbReference type="Proteomes" id="UP000619761"/>
    </source>
</evidence>
<dbReference type="Gene3D" id="3.40.50.720">
    <property type="entry name" value="NAD(P)-binding Rossmann-like Domain"/>
    <property type="match status" value="1"/>
</dbReference>
<dbReference type="PANTHER" id="PTHR14239">
    <property type="entry name" value="DUDULIN-RELATED"/>
    <property type="match status" value="1"/>
</dbReference>
<dbReference type="InterPro" id="IPR051267">
    <property type="entry name" value="STEAP_metalloreductase"/>
</dbReference>
<dbReference type="SUPFAM" id="SSF51735">
    <property type="entry name" value="NAD(P)-binding Rossmann-fold domains"/>
    <property type="match status" value="1"/>
</dbReference>
<dbReference type="InterPro" id="IPR028939">
    <property type="entry name" value="P5C_Rdtase_cat_N"/>
</dbReference>
<proteinExistence type="predicted"/>
<gene>
    <name evidence="3" type="ORF">GCM10011613_24330</name>
</gene>
<dbReference type="InterPro" id="IPR036291">
    <property type="entry name" value="NAD(P)-bd_dom_sf"/>
</dbReference>
<dbReference type="EMBL" id="BMYZ01000002">
    <property type="protein sequence ID" value="GGY78712.1"/>
    <property type="molecule type" value="Genomic_DNA"/>
</dbReference>
<evidence type="ECO:0000256" key="1">
    <source>
        <dbReference type="ARBA" id="ARBA00023002"/>
    </source>
</evidence>
<protein>
    <submittedName>
        <fullName evidence="3">DNA-binding protein</fullName>
    </submittedName>
</protein>